<proteinExistence type="predicted"/>
<protein>
    <submittedName>
        <fullName evidence="1">Uncharacterized protein</fullName>
    </submittedName>
</protein>
<keyword evidence="2" id="KW-1185">Reference proteome</keyword>
<name>A0ABQ9GRM1_9NEOP</name>
<accession>A0ABQ9GRM1</accession>
<dbReference type="Proteomes" id="UP001159363">
    <property type="component" value="Chromosome 9"/>
</dbReference>
<reference evidence="1 2" key="1">
    <citation type="submission" date="2023-02" db="EMBL/GenBank/DDBJ databases">
        <title>LHISI_Scaffold_Assembly.</title>
        <authorList>
            <person name="Stuart O.P."/>
            <person name="Cleave R."/>
            <person name="Magrath M.J.L."/>
            <person name="Mikheyev A.S."/>
        </authorList>
    </citation>
    <scope>NUCLEOTIDE SEQUENCE [LARGE SCALE GENOMIC DNA]</scope>
    <source>
        <strain evidence="1">Daus_M_001</strain>
        <tissue evidence="1">Leg muscle</tissue>
    </source>
</reference>
<evidence type="ECO:0000313" key="1">
    <source>
        <dbReference type="EMBL" id="KAJ8874676.1"/>
    </source>
</evidence>
<organism evidence="1 2">
    <name type="scientific">Dryococelus australis</name>
    <dbReference type="NCBI Taxonomy" id="614101"/>
    <lineage>
        <taxon>Eukaryota</taxon>
        <taxon>Metazoa</taxon>
        <taxon>Ecdysozoa</taxon>
        <taxon>Arthropoda</taxon>
        <taxon>Hexapoda</taxon>
        <taxon>Insecta</taxon>
        <taxon>Pterygota</taxon>
        <taxon>Neoptera</taxon>
        <taxon>Polyneoptera</taxon>
        <taxon>Phasmatodea</taxon>
        <taxon>Verophasmatodea</taxon>
        <taxon>Anareolatae</taxon>
        <taxon>Phasmatidae</taxon>
        <taxon>Eurycanthinae</taxon>
        <taxon>Dryococelus</taxon>
    </lineage>
</organism>
<gene>
    <name evidence="1" type="ORF">PR048_025542</name>
</gene>
<sequence length="75" mass="8966">MSMPSISAFKIKYQAKRQRISPSILHDAVRANIEYWCASHSSPKHQSTMILQRYQAFSEKDDEQYHRSYDFKRKI</sequence>
<comment type="caution">
    <text evidence="1">The sequence shown here is derived from an EMBL/GenBank/DDBJ whole genome shotgun (WGS) entry which is preliminary data.</text>
</comment>
<evidence type="ECO:0000313" key="2">
    <source>
        <dbReference type="Proteomes" id="UP001159363"/>
    </source>
</evidence>
<dbReference type="EMBL" id="JARBHB010000010">
    <property type="protein sequence ID" value="KAJ8874676.1"/>
    <property type="molecule type" value="Genomic_DNA"/>
</dbReference>